<sequence>MGIQGLLPLLKSIMVPFHIKDLKGCSVAVDTYSWLHKGALSCSKQLCKSIPTSRHIDYCMHRVKLLRHYGVEPILVFDGGLLPMKIEQENKRARVRDFFSSTPSFGCDWALVVRGPSGLDETVEGVGFQSPLCAVLKDGSLWVMDSVEEKSKGNMSDVVEEMQERENPGNKWDESSLVKFSKSLGFSTEGVEGKILKLLLRLKTRRDQGKKKGTLGLTRSAVGGVVVLWDNRVLELMGMEVGLFSISCRFKNVEDGFRWIFSGVYGPTLRRYRELFWEELQAIRGLWNDPWCVGGDFNMIRFPNECRRGGRVSSSMRRFLEVIDDLDLRDLPLQGGPFTWSGGLNSQTMSRLDRFLVTEDWEGYFNEVVQSTLPKPMSDHFPILLDGEGLEEAFTKEEVFSALSDLNGDKASGPDGFSLSFWQFSWDFVKEEVMCFLKEFHEHGRFVRSLNSTFLVLIPKKMGAEDLRDFRPISLVGGLYKLLAKVLANRLKKVMGKVVSSAQNAFVEGRQILDAVLIANEAIDSMLKRNESGVLCKLDIEKAYDHLNWNFLLLVLAKNGFQGEVDWLDILGDPLSPYLFVIGMEAFSRLILRAVRWGLLSGCRIKGRRGDGTLVSHLLFANDTLVFCDTSQDQMTYLSWLLMWFEAISGLRINLDKSEILPVGRVENLEVLALEVGCKVGKLPTSYLGIPLGRITSPCPFGMGWKRGSGKGLPCGKDNLSPKAGE</sequence>
<dbReference type="SUPFAM" id="SSF56672">
    <property type="entry name" value="DNA/RNA polymerases"/>
    <property type="match status" value="1"/>
</dbReference>
<evidence type="ECO:0000256" key="2">
    <source>
        <dbReference type="ARBA" id="ARBA00023204"/>
    </source>
</evidence>
<dbReference type="InterPro" id="IPR005135">
    <property type="entry name" value="Endo/exonuclease/phosphatase"/>
</dbReference>
<dbReference type="PANTHER" id="PTHR46890:SF50">
    <property type="entry name" value="RNA-DIRECTED DNA POLYMERASE, EUKARYOTA, REVERSE TRANSCRIPTASE ZINC-BINDING DOMAIN PROTEIN-RELATED"/>
    <property type="match status" value="1"/>
</dbReference>
<name>A0A438H3D4_VITVI</name>
<dbReference type="AlphaFoldDB" id="A0A438H3D4"/>
<dbReference type="InterPro" id="IPR019974">
    <property type="entry name" value="XPG_CS"/>
</dbReference>
<feature type="domain" description="Reverse transcriptase" evidence="3">
    <location>
        <begin position="439"/>
        <end position="692"/>
    </location>
</feature>
<dbReference type="EMBL" id="QGNW01000287">
    <property type="protein sequence ID" value="RVW78982.1"/>
    <property type="molecule type" value="Genomic_DNA"/>
</dbReference>
<dbReference type="InterPro" id="IPR029060">
    <property type="entry name" value="PIN-like_dom_sf"/>
</dbReference>
<dbReference type="Pfam" id="PF03372">
    <property type="entry name" value="Exo_endo_phos"/>
    <property type="match status" value="1"/>
</dbReference>
<evidence type="ECO:0000313" key="5">
    <source>
        <dbReference type="Proteomes" id="UP000288805"/>
    </source>
</evidence>
<dbReference type="SUPFAM" id="SSF88723">
    <property type="entry name" value="PIN domain-like"/>
    <property type="match status" value="1"/>
</dbReference>
<protein>
    <submittedName>
        <fullName evidence="4">Exonuclease 1</fullName>
    </submittedName>
</protein>
<dbReference type="SMART" id="SM00485">
    <property type="entry name" value="XPGN"/>
    <property type="match status" value="1"/>
</dbReference>
<organism evidence="4 5">
    <name type="scientific">Vitis vinifera</name>
    <name type="common">Grape</name>
    <dbReference type="NCBI Taxonomy" id="29760"/>
    <lineage>
        <taxon>Eukaryota</taxon>
        <taxon>Viridiplantae</taxon>
        <taxon>Streptophyta</taxon>
        <taxon>Embryophyta</taxon>
        <taxon>Tracheophyta</taxon>
        <taxon>Spermatophyta</taxon>
        <taxon>Magnoliopsida</taxon>
        <taxon>eudicotyledons</taxon>
        <taxon>Gunneridae</taxon>
        <taxon>Pentapetalae</taxon>
        <taxon>rosids</taxon>
        <taxon>Vitales</taxon>
        <taxon>Vitaceae</taxon>
        <taxon>Viteae</taxon>
        <taxon>Vitis</taxon>
    </lineage>
</organism>
<dbReference type="Pfam" id="PF00078">
    <property type="entry name" value="RVT_1"/>
    <property type="match status" value="1"/>
</dbReference>
<comment type="caution">
    <text evidence="4">The sequence shown here is derived from an EMBL/GenBank/DDBJ whole genome shotgun (WGS) entry which is preliminary data.</text>
</comment>
<reference evidence="4 5" key="1">
    <citation type="journal article" date="2018" name="PLoS Genet.">
        <title>Population sequencing reveals clonal diversity and ancestral inbreeding in the grapevine cultivar Chardonnay.</title>
        <authorList>
            <person name="Roach M.J."/>
            <person name="Johnson D.L."/>
            <person name="Bohlmann J."/>
            <person name="van Vuuren H.J."/>
            <person name="Jones S.J."/>
            <person name="Pretorius I.S."/>
            <person name="Schmidt S.A."/>
            <person name="Borneman A.R."/>
        </authorList>
    </citation>
    <scope>NUCLEOTIDE SEQUENCE [LARGE SCALE GENOMIC DNA]</scope>
    <source>
        <strain evidence="5">cv. Chardonnay</strain>
        <tissue evidence="4">Leaf</tissue>
    </source>
</reference>
<accession>A0A438H3D4</accession>
<dbReference type="InterPro" id="IPR043502">
    <property type="entry name" value="DNA/RNA_pol_sf"/>
</dbReference>
<evidence type="ECO:0000256" key="1">
    <source>
        <dbReference type="ARBA" id="ARBA00022763"/>
    </source>
</evidence>
<dbReference type="GO" id="GO:0006281">
    <property type="term" value="P:DNA repair"/>
    <property type="evidence" value="ECO:0007669"/>
    <property type="project" value="UniProtKB-KW"/>
</dbReference>
<dbReference type="GO" id="GO:0004527">
    <property type="term" value="F:exonuclease activity"/>
    <property type="evidence" value="ECO:0007669"/>
    <property type="project" value="UniProtKB-KW"/>
</dbReference>
<dbReference type="Pfam" id="PF00752">
    <property type="entry name" value="XPG_N"/>
    <property type="match status" value="1"/>
</dbReference>
<dbReference type="CDD" id="cd01650">
    <property type="entry name" value="RT_nLTR_like"/>
    <property type="match status" value="1"/>
</dbReference>
<dbReference type="PANTHER" id="PTHR46890">
    <property type="entry name" value="NON-LTR RETROLELEMENT REVERSE TRANSCRIPTASE-LIKE PROTEIN-RELATED"/>
    <property type="match status" value="1"/>
</dbReference>
<dbReference type="InterPro" id="IPR036691">
    <property type="entry name" value="Endo/exonu/phosph_ase_sf"/>
</dbReference>
<keyword evidence="4" id="KW-0269">Exonuclease</keyword>
<dbReference type="PROSITE" id="PS00841">
    <property type="entry name" value="XPG_1"/>
    <property type="match status" value="1"/>
</dbReference>
<keyword evidence="1" id="KW-0227">DNA damage</keyword>
<dbReference type="PROSITE" id="PS50878">
    <property type="entry name" value="RT_POL"/>
    <property type="match status" value="1"/>
</dbReference>
<dbReference type="InterPro" id="IPR052343">
    <property type="entry name" value="Retrotransposon-Effector_Assoc"/>
</dbReference>
<keyword evidence="4" id="KW-0378">Hydrolase</keyword>
<dbReference type="InterPro" id="IPR006085">
    <property type="entry name" value="XPG_DNA_repair_N"/>
</dbReference>
<dbReference type="InterPro" id="IPR000477">
    <property type="entry name" value="RT_dom"/>
</dbReference>
<dbReference type="Gene3D" id="3.40.50.1010">
    <property type="entry name" value="5'-nuclease"/>
    <property type="match status" value="1"/>
</dbReference>
<dbReference type="Proteomes" id="UP000288805">
    <property type="component" value="Unassembled WGS sequence"/>
</dbReference>
<dbReference type="Gene3D" id="3.60.10.10">
    <property type="entry name" value="Endonuclease/exonuclease/phosphatase"/>
    <property type="match status" value="1"/>
</dbReference>
<keyword evidence="2" id="KW-0234">DNA repair</keyword>
<proteinExistence type="predicted"/>
<evidence type="ECO:0000313" key="4">
    <source>
        <dbReference type="EMBL" id="RVW78982.1"/>
    </source>
</evidence>
<dbReference type="InterPro" id="IPR006084">
    <property type="entry name" value="XPG/Rad2"/>
</dbReference>
<gene>
    <name evidence="4" type="primary">EXO1_3</name>
    <name evidence="4" type="ORF">CK203_040183</name>
</gene>
<dbReference type="SUPFAM" id="SSF56219">
    <property type="entry name" value="DNase I-like"/>
    <property type="match status" value="1"/>
</dbReference>
<dbReference type="PRINTS" id="PR00853">
    <property type="entry name" value="XPGRADSUPER"/>
</dbReference>
<evidence type="ECO:0000259" key="3">
    <source>
        <dbReference type="PROSITE" id="PS50878"/>
    </source>
</evidence>
<keyword evidence="4" id="KW-0540">Nuclease</keyword>